<dbReference type="EMBL" id="CP034458">
    <property type="protein sequence ID" value="QBM88925.1"/>
    <property type="molecule type" value="Genomic_DNA"/>
</dbReference>
<dbReference type="Proteomes" id="UP000292447">
    <property type="component" value="Chromosome III"/>
</dbReference>
<dbReference type="STRING" id="2163413.A0A4P6XQE4"/>
<keyword evidence="1" id="KW-0808">Transferase</keyword>
<dbReference type="InterPro" id="IPR021463">
    <property type="entry name" value="Methyltransf_34"/>
</dbReference>
<keyword evidence="2" id="KW-1185">Reference proteome</keyword>
<dbReference type="GO" id="GO:0008168">
    <property type="term" value="F:methyltransferase activity"/>
    <property type="evidence" value="ECO:0007669"/>
    <property type="project" value="UniProtKB-KW"/>
</dbReference>
<proteinExistence type="predicted"/>
<accession>A0A4P6XQE4</accession>
<protein>
    <submittedName>
        <fullName evidence="1">25S rRNA (Uracil2843-N3)-methyltransferase</fullName>
    </submittedName>
</protein>
<gene>
    <name evidence="1" type="primary">MPUL0C09060</name>
    <name evidence="1" type="ORF">METSCH_C09060</name>
</gene>
<reference evidence="2" key="1">
    <citation type="submission" date="2019-03" db="EMBL/GenBank/DDBJ databases">
        <title>Snf2 controls pulcherriminic acid biosynthesis and connects pigmentation and antifungal activity of the yeast Metschnikowia pulcherrima.</title>
        <authorList>
            <person name="Gore-Lloyd D."/>
            <person name="Sumann I."/>
            <person name="Brachmann A.O."/>
            <person name="Schneeberger K."/>
            <person name="Ortiz-Merino R.A."/>
            <person name="Moreno-Beltran M."/>
            <person name="Schlaefli M."/>
            <person name="Kirner P."/>
            <person name="Santos Kron A."/>
            <person name="Wolfe K.H."/>
            <person name="Piel J."/>
            <person name="Ahrens C.H."/>
            <person name="Henk D."/>
            <person name="Freimoser F.M."/>
        </authorList>
    </citation>
    <scope>NUCLEOTIDE SEQUENCE [LARGE SCALE GENOMIC DNA]</scope>
    <source>
        <strain evidence="2">APC 1.2</strain>
    </source>
</reference>
<organism evidence="1 2">
    <name type="scientific">Metschnikowia aff. pulcherrima</name>
    <dbReference type="NCBI Taxonomy" id="2163413"/>
    <lineage>
        <taxon>Eukaryota</taxon>
        <taxon>Fungi</taxon>
        <taxon>Dikarya</taxon>
        <taxon>Ascomycota</taxon>
        <taxon>Saccharomycotina</taxon>
        <taxon>Pichiomycetes</taxon>
        <taxon>Metschnikowiaceae</taxon>
        <taxon>Metschnikowia</taxon>
    </lineage>
</organism>
<dbReference type="AlphaFoldDB" id="A0A4P6XQE4"/>
<sequence>MSLRALTYDQRSLKKASNQSPSANDIIPFHHENSLKPSKVIDLFLEQFKYVLSSEDLSRMIQLVKGQLFQRDYLSAFDCDDKRFAYAARWTPARALAYSSLFASCPEILALFSDPDKQSRVLCVGGGAASELVGLASVFCCLKTPNGDTPSSLHMDVIDIADWSSIVNNVTSYIQNKWLYSASKLSAEFRLGDVLTQTPDDLKLSQLDLVTLLFTTNELFCEKRTETIRFLQSLGTNCHKGALLLITESAGSFSHITVGLKQFPVQFLIDTILIGKPGVENGPWEVVKQSESCWYRVNEREVSYPVKLENMRFFYRLYRKK</sequence>
<dbReference type="Pfam" id="PF11312">
    <property type="entry name" value="Methyltransf_34"/>
    <property type="match status" value="1"/>
</dbReference>
<dbReference type="GO" id="GO:0032259">
    <property type="term" value="P:methylation"/>
    <property type="evidence" value="ECO:0007669"/>
    <property type="project" value="UniProtKB-KW"/>
</dbReference>
<evidence type="ECO:0000313" key="1">
    <source>
        <dbReference type="EMBL" id="QBM88925.1"/>
    </source>
</evidence>
<keyword evidence="1" id="KW-0489">Methyltransferase</keyword>
<evidence type="ECO:0000313" key="2">
    <source>
        <dbReference type="Proteomes" id="UP000292447"/>
    </source>
</evidence>
<name>A0A4P6XQE4_9ASCO</name>